<dbReference type="GO" id="GO:0008017">
    <property type="term" value="F:microtubule binding"/>
    <property type="evidence" value="ECO:0007669"/>
    <property type="project" value="InterPro"/>
</dbReference>
<dbReference type="GO" id="GO:0005524">
    <property type="term" value="F:ATP binding"/>
    <property type="evidence" value="ECO:0007669"/>
    <property type="project" value="UniProtKB-UniRule"/>
</dbReference>
<dbReference type="InterPro" id="IPR027640">
    <property type="entry name" value="Kinesin-like_fam"/>
</dbReference>
<dbReference type="PANTHER" id="PTHR47969:SF15">
    <property type="entry name" value="CHROMOSOME-ASSOCIATED KINESIN KIF4A-RELATED"/>
    <property type="match status" value="1"/>
</dbReference>
<dbReference type="Gene3D" id="3.40.850.10">
    <property type="entry name" value="Kinesin motor domain"/>
    <property type="match status" value="1"/>
</dbReference>
<comment type="caution">
    <text evidence="8">The sequence shown here is derived from an EMBL/GenBank/DDBJ whole genome shotgun (WGS) entry which is preliminary data.</text>
</comment>
<dbReference type="InterPro" id="IPR036961">
    <property type="entry name" value="Kinesin_motor_dom_sf"/>
</dbReference>
<name>A0A422MW97_TRYRA</name>
<evidence type="ECO:0000313" key="9">
    <source>
        <dbReference type="Proteomes" id="UP000283634"/>
    </source>
</evidence>
<dbReference type="Proteomes" id="UP000283634">
    <property type="component" value="Unassembled WGS sequence"/>
</dbReference>
<keyword evidence="6" id="KW-0505">Motor protein</keyword>
<dbReference type="SMART" id="SM00129">
    <property type="entry name" value="KISc"/>
    <property type="match status" value="1"/>
</dbReference>
<feature type="non-terminal residue" evidence="8">
    <location>
        <position position="162"/>
    </location>
</feature>
<dbReference type="GO" id="GO:0007052">
    <property type="term" value="P:mitotic spindle organization"/>
    <property type="evidence" value="ECO:0007669"/>
    <property type="project" value="TreeGrafter"/>
</dbReference>
<dbReference type="PANTHER" id="PTHR47969">
    <property type="entry name" value="CHROMOSOME-ASSOCIATED KINESIN KIF4A-RELATED"/>
    <property type="match status" value="1"/>
</dbReference>
<keyword evidence="2" id="KW-0963">Cytoplasm</keyword>
<dbReference type="GO" id="GO:0003777">
    <property type="term" value="F:microtubule motor activity"/>
    <property type="evidence" value="ECO:0007669"/>
    <property type="project" value="InterPro"/>
</dbReference>
<evidence type="ECO:0000313" key="8">
    <source>
        <dbReference type="EMBL" id="RNE97466.1"/>
    </source>
</evidence>
<feature type="binding site" evidence="6">
    <location>
        <begin position="93"/>
        <end position="100"/>
    </location>
    <ligand>
        <name>ATP</name>
        <dbReference type="ChEBI" id="CHEBI:30616"/>
    </ligand>
</feature>
<evidence type="ECO:0000256" key="1">
    <source>
        <dbReference type="ARBA" id="ARBA00004496"/>
    </source>
</evidence>
<dbReference type="GeneID" id="40333245"/>
<dbReference type="PROSITE" id="PS50067">
    <property type="entry name" value="KINESIN_MOTOR_2"/>
    <property type="match status" value="1"/>
</dbReference>
<dbReference type="SUPFAM" id="SSF52540">
    <property type="entry name" value="P-loop containing nucleoside triphosphate hydrolases"/>
    <property type="match status" value="1"/>
</dbReference>
<dbReference type="AlphaFoldDB" id="A0A422MW97"/>
<proteinExistence type="inferred from homology"/>
<evidence type="ECO:0000256" key="6">
    <source>
        <dbReference type="PROSITE-ProRule" id="PRU00283"/>
    </source>
</evidence>
<accession>A0A422MW97</accession>
<dbReference type="EMBL" id="MKGL01000560">
    <property type="protein sequence ID" value="RNE97466.1"/>
    <property type="molecule type" value="Genomic_DNA"/>
</dbReference>
<evidence type="ECO:0000256" key="5">
    <source>
        <dbReference type="ARBA" id="ARBA00023054"/>
    </source>
</evidence>
<gene>
    <name evidence="8" type="ORF">TraAM80_09312</name>
</gene>
<dbReference type="RefSeq" id="XP_029234139.1">
    <property type="nucleotide sequence ID" value="XM_029386004.1"/>
</dbReference>
<comment type="subcellular location">
    <subcellularLocation>
        <location evidence="1">Cytoplasm</location>
    </subcellularLocation>
</comment>
<dbReference type="GO" id="GO:0005875">
    <property type="term" value="C:microtubule associated complex"/>
    <property type="evidence" value="ECO:0007669"/>
    <property type="project" value="TreeGrafter"/>
</dbReference>
<reference evidence="8 9" key="1">
    <citation type="journal article" date="2018" name="BMC Genomics">
        <title>Genomic comparison of Trypanosoma conorhini and Trypanosoma rangeli to Trypanosoma cruzi strains of high and low virulence.</title>
        <authorList>
            <person name="Bradwell K.R."/>
            <person name="Koparde V.N."/>
            <person name="Matveyev A.V."/>
            <person name="Serrano M.G."/>
            <person name="Alves J.M."/>
            <person name="Parikh H."/>
            <person name="Huang B."/>
            <person name="Lee V."/>
            <person name="Espinosa-Alvarez O."/>
            <person name="Ortiz P.A."/>
            <person name="Costa-Martins A.G."/>
            <person name="Teixeira M.M."/>
            <person name="Buck G.A."/>
        </authorList>
    </citation>
    <scope>NUCLEOTIDE SEQUENCE [LARGE SCALE GENOMIC DNA]</scope>
    <source>
        <strain evidence="8 9">AM80</strain>
    </source>
</reference>
<evidence type="ECO:0000259" key="7">
    <source>
        <dbReference type="PROSITE" id="PS50067"/>
    </source>
</evidence>
<organism evidence="8 9">
    <name type="scientific">Trypanosoma rangeli</name>
    <dbReference type="NCBI Taxonomy" id="5698"/>
    <lineage>
        <taxon>Eukaryota</taxon>
        <taxon>Discoba</taxon>
        <taxon>Euglenozoa</taxon>
        <taxon>Kinetoplastea</taxon>
        <taxon>Metakinetoplastina</taxon>
        <taxon>Trypanosomatida</taxon>
        <taxon>Trypanosomatidae</taxon>
        <taxon>Trypanosoma</taxon>
        <taxon>Herpetosoma</taxon>
    </lineage>
</organism>
<dbReference type="Pfam" id="PF00225">
    <property type="entry name" value="Kinesin"/>
    <property type="match status" value="1"/>
</dbReference>
<evidence type="ECO:0000256" key="2">
    <source>
        <dbReference type="ARBA" id="ARBA00022490"/>
    </source>
</evidence>
<keyword evidence="3 6" id="KW-0547">Nucleotide-binding</keyword>
<dbReference type="GO" id="GO:0051231">
    <property type="term" value="P:spindle elongation"/>
    <property type="evidence" value="ECO:0007669"/>
    <property type="project" value="TreeGrafter"/>
</dbReference>
<feature type="domain" description="Kinesin motor" evidence="7">
    <location>
        <begin position="10"/>
        <end position="162"/>
    </location>
</feature>
<protein>
    <submittedName>
        <fullName evidence="8">Putative kinesin-like protein</fullName>
    </submittedName>
</protein>
<keyword evidence="4 6" id="KW-0067">ATP-binding</keyword>
<dbReference type="InterPro" id="IPR027417">
    <property type="entry name" value="P-loop_NTPase"/>
</dbReference>
<dbReference type="OMA" id="MGSHART"/>
<keyword evidence="9" id="KW-1185">Reference proteome</keyword>
<sequence>MPRIEAMRSAFKVVVRCRPQLPEEKNDKCCRVSFGAKDEGRVFVSGKGQEDTRCFTFDRVLPPESTQENVMQEVVPMIDHVLNGFHATVFAYGQTGSGKTYTVEGIDYLRHGSGNPRPKFNTPPRQHGIIPRLIQLVFDRARQMQLQDEHLRFNFSCSFYQI</sequence>
<evidence type="ECO:0000256" key="4">
    <source>
        <dbReference type="ARBA" id="ARBA00022840"/>
    </source>
</evidence>
<dbReference type="OrthoDB" id="3176171at2759"/>
<dbReference type="GO" id="GO:0007018">
    <property type="term" value="P:microtubule-based movement"/>
    <property type="evidence" value="ECO:0007669"/>
    <property type="project" value="InterPro"/>
</dbReference>
<keyword evidence="5" id="KW-0175">Coiled coil</keyword>
<evidence type="ECO:0000256" key="3">
    <source>
        <dbReference type="ARBA" id="ARBA00022741"/>
    </source>
</evidence>
<dbReference type="InterPro" id="IPR001752">
    <property type="entry name" value="Kinesin_motor_dom"/>
</dbReference>
<dbReference type="GO" id="GO:0005737">
    <property type="term" value="C:cytoplasm"/>
    <property type="evidence" value="ECO:0007669"/>
    <property type="project" value="UniProtKB-SubCell"/>
</dbReference>
<comment type="similarity">
    <text evidence="6">Belongs to the TRAFAC class myosin-kinesin ATPase superfamily. Kinesin family.</text>
</comment>